<protein>
    <recommendedName>
        <fullName evidence="7">ATP-dependent DNA ligase family profile domain-containing protein</fullName>
    </recommendedName>
</protein>
<dbReference type="InterPro" id="IPR012308">
    <property type="entry name" value="DNA_ligase_ATP-dep_N"/>
</dbReference>
<dbReference type="GO" id="GO:0003910">
    <property type="term" value="F:DNA ligase (ATP) activity"/>
    <property type="evidence" value="ECO:0007669"/>
    <property type="project" value="InterPro"/>
</dbReference>
<dbReference type="Pfam" id="PF04675">
    <property type="entry name" value="DNA_ligase_A_N"/>
    <property type="match status" value="1"/>
</dbReference>
<keyword evidence="4" id="KW-0067">ATP-binding</keyword>
<dbReference type="GO" id="GO:0006297">
    <property type="term" value="P:nucleotide-excision repair, DNA gap filling"/>
    <property type="evidence" value="ECO:0007669"/>
    <property type="project" value="TreeGrafter"/>
</dbReference>
<dbReference type="GO" id="GO:0006310">
    <property type="term" value="P:DNA recombination"/>
    <property type="evidence" value="ECO:0007669"/>
    <property type="project" value="InterPro"/>
</dbReference>
<evidence type="ECO:0000256" key="5">
    <source>
        <dbReference type="ARBA" id="ARBA00023242"/>
    </source>
</evidence>
<reference evidence="8 9" key="1">
    <citation type="journal article" date="2018" name="New Phytol.">
        <title>Phylogenomics of Endogonaceae and evolution of mycorrhizas within Mucoromycota.</title>
        <authorList>
            <person name="Chang Y."/>
            <person name="Desiro A."/>
            <person name="Na H."/>
            <person name="Sandor L."/>
            <person name="Lipzen A."/>
            <person name="Clum A."/>
            <person name="Barry K."/>
            <person name="Grigoriev I.V."/>
            <person name="Martin F.M."/>
            <person name="Stajich J.E."/>
            <person name="Smith M.E."/>
            <person name="Bonito G."/>
            <person name="Spatafora J.W."/>
        </authorList>
    </citation>
    <scope>NUCLEOTIDE SEQUENCE [LARGE SCALE GENOMIC DNA]</scope>
    <source>
        <strain evidence="8 9">GMNB39</strain>
    </source>
</reference>
<feature type="compositionally biased region" description="Low complexity" evidence="6">
    <location>
        <begin position="806"/>
        <end position="836"/>
    </location>
</feature>
<dbReference type="InterPro" id="IPR012340">
    <property type="entry name" value="NA-bd_OB-fold"/>
</dbReference>
<feature type="domain" description="ATP-dependent DNA ligase family profile" evidence="7">
    <location>
        <begin position="443"/>
        <end position="586"/>
    </location>
</feature>
<dbReference type="Gene3D" id="2.40.50.140">
    <property type="entry name" value="Nucleic acid-binding proteins"/>
    <property type="match status" value="1"/>
</dbReference>
<evidence type="ECO:0000313" key="8">
    <source>
        <dbReference type="EMBL" id="RUP47866.1"/>
    </source>
</evidence>
<sequence length="927" mass="103977">MLALFNWSTYNTTTTKPSPSPSVELPFYFLCRLFNDLEIAEQCTAKTIRYSKTEFAFTKWLDAVRKTSRERVRAVDILPLIFPEEDISRKYSLKEAALVPLLAYALGLTGTTRGRLLSEWRIPTATNGIPCDLAGNLGSVVEWVVRASDRGQVSGLTVREVNAALTELASHSGFSDLEGHGKGPQPSGRTKAQILTELYSQMSSLEAKWITRIILKNMSPLRLSVWVFLRIYHPMMPAVYHMHTDLKIACERIEEVIARGVDSRTEAGRADFAAEFLKPVVGVNVEIMPCEKGRSAEHVREVLGAGQCFAELKYDGERMQIHFDASQPFDRQITVFSKSKRNSTRDRAGTWRIIKSALGHDPSFIRSVFASFPSSSSSLGTFATNYHEEGPRPPVCDCILEAELLVYNEAEGRIEEFGSVRELQDAEGGSGERVKLGARHFLLVFFDILYLDGKSLMGRTYGERRQALEAVVRVVPNYSMLAERVEIDFRHENGVQRLCDHFSHVTATLREEGLVVKRTDSTYNPGRWKRDGRGACWVKMKRDYIKGLGDTADFVVVGARYRPPVPGDMLKVPPGTLNQFYIGCLENKEDVVRWDARPKFRILFTVQHGLSAKMLQALNVRLAGRTVRFEFEENPVLPYSHTYAVSALLEPRRPDVLLLEPFVVELLGSGFVRVSKYAQYYVLRFPRVTRVQEERKWKTEGVGFGELQEMAKRVVRVGDEGKSDAEEQEEFEVIGEQKGRISEKRKEVEERGEREKRRRLETKMIPKGAATQSTESSSLSTYGSIPLHAFASSANEVEPQPTGVHSPLPSSTPSPSFVVTPTSSPPLFSQSSLPSSPSSPPSPSLLFFPPTCIYHIIPSSHAAATRESMGRLGVQERNVVNTVDAVVEWVIGGDKEERVGVVVVDRRRETVWRKVRAYVEAKVAQSG</sequence>
<dbReference type="GO" id="GO:0005524">
    <property type="term" value="F:ATP binding"/>
    <property type="evidence" value="ECO:0007669"/>
    <property type="project" value="UniProtKB-KW"/>
</dbReference>
<dbReference type="InterPro" id="IPR029710">
    <property type="entry name" value="LIG4"/>
</dbReference>
<keyword evidence="3" id="KW-0547">Nucleotide-binding</keyword>
<keyword evidence="2" id="KW-0436">Ligase</keyword>
<dbReference type="PROSITE" id="PS00697">
    <property type="entry name" value="DNA_LIGASE_A1"/>
    <property type="match status" value="1"/>
</dbReference>
<feature type="compositionally biased region" description="Basic and acidic residues" evidence="6">
    <location>
        <begin position="735"/>
        <end position="755"/>
    </location>
</feature>
<dbReference type="GO" id="GO:0003677">
    <property type="term" value="F:DNA binding"/>
    <property type="evidence" value="ECO:0007669"/>
    <property type="project" value="InterPro"/>
</dbReference>
<dbReference type="GO" id="GO:0032807">
    <property type="term" value="C:DNA ligase IV complex"/>
    <property type="evidence" value="ECO:0007669"/>
    <property type="project" value="TreeGrafter"/>
</dbReference>
<dbReference type="GO" id="GO:0006303">
    <property type="term" value="P:double-strand break repair via nonhomologous end joining"/>
    <property type="evidence" value="ECO:0007669"/>
    <property type="project" value="TreeGrafter"/>
</dbReference>
<proteinExistence type="inferred from homology"/>
<dbReference type="SUPFAM" id="SSF50249">
    <property type="entry name" value="Nucleic acid-binding proteins"/>
    <property type="match status" value="1"/>
</dbReference>
<evidence type="ECO:0000259" key="7">
    <source>
        <dbReference type="PROSITE" id="PS50160"/>
    </source>
</evidence>
<keyword evidence="9" id="KW-1185">Reference proteome</keyword>
<dbReference type="InterPro" id="IPR012310">
    <property type="entry name" value="DNA_ligase_ATP-dep_cent"/>
</dbReference>
<dbReference type="AlphaFoldDB" id="A0A433DAI9"/>
<keyword evidence="5" id="KW-0539">Nucleus</keyword>
<dbReference type="SUPFAM" id="SSF56091">
    <property type="entry name" value="DNA ligase/mRNA capping enzyme, catalytic domain"/>
    <property type="match status" value="1"/>
</dbReference>
<dbReference type="OrthoDB" id="2160351at2759"/>
<feature type="region of interest" description="Disordered" evidence="6">
    <location>
        <begin position="795"/>
        <end position="841"/>
    </location>
</feature>
<comment type="caution">
    <text evidence="8">The sequence shown here is derived from an EMBL/GenBank/DDBJ whole genome shotgun (WGS) entry which is preliminary data.</text>
</comment>
<dbReference type="Gene3D" id="1.10.3260.10">
    <property type="entry name" value="DNA ligase, ATP-dependent, N-terminal domain"/>
    <property type="match status" value="1"/>
</dbReference>
<dbReference type="PANTHER" id="PTHR45997">
    <property type="entry name" value="DNA LIGASE 4"/>
    <property type="match status" value="1"/>
</dbReference>
<organism evidence="8 9">
    <name type="scientific">Jimgerdemannia flammicorona</name>
    <dbReference type="NCBI Taxonomy" id="994334"/>
    <lineage>
        <taxon>Eukaryota</taxon>
        <taxon>Fungi</taxon>
        <taxon>Fungi incertae sedis</taxon>
        <taxon>Mucoromycota</taxon>
        <taxon>Mucoromycotina</taxon>
        <taxon>Endogonomycetes</taxon>
        <taxon>Endogonales</taxon>
        <taxon>Endogonaceae</taxon>
        <taxon>Jimgerdemannia</taxon>
    </lineage>
</organism>
<dbReference type="Proteomes" id="UP000268093">
    <property type="component" value="Unassembled WGS sequence"/>
</dbReference>
<evidence type="ECO:0000313" key="9">
    <source>
        <dbReference type="Proteomes" id="UP000268093"/>
    </source>
</evidence>
<dbReference type="InterPro" id="IPR016059">
    <property type="entry name" value="DNA_ligase_ATP-dep_CS"/>
</dbReference>
<evidence type="ECO:0000256" key="6">
    <source>
        <dbReference type="SAM" id="MobiDB-lite"/>
    </source>
</evidence>
<accession>A0A433DAI9</accession>
<dbReference type="PANTHER" id="PTHR45997:SF2">
    <property type="entry name" value="ATP DEPENDENT DNA LIGASE DOMAIN PROTEIN (AFU_ORTHOLOGUE AFUA_5G02430)"/>
    <property type="match status" value="1"/>
</dbReference>
<gene>
    <name evidence="8" type="ORF">BC936DRAFT_145253</name>
</gene>
<evidence type="ECO:0000256" key="2">
    <source>
        <dbReference type="ARBA" id="ARBA00022598"/>
    </source>
</evidence>
<feature type="compositionally biased region" description="Low complexity" evidence="6">
    <location>
        <begin position="771"/>
        <end position="780"/>
    </location>
</feature>
<name>A0A433DAI9_9FUNG</name>
<comment type="similarity">
    <text evidence="1">Belongs to the ATP-dependent DNA ligase family.</text>
</comment>
<feature type="region of interest" description="Disordered" evidence="6">
    <location>
        <begin position="718"/>
        <end position="780"/>
    </location>
</feature>
<dbReference type="EMBL" id="RBNI01004021">
    <property type="protein sequence ID" value="RUP47866.1"/>
    <property type="molecule type" value="Genomic_DNA"/>
</dbReference>
<dbReference type="Pfam" id="PF01068">
    <property type="entry name" value="DNA_ligase_A_M"/>
    <property type="match status" value="1"/>
</dbReference>
<evidence type="ECO:0000256" key="3">
    <source>
        <dbReference type="ARBA" id="ARBA00022741"/>
    </source>
</evidence>
<dbReference type="PROSITE" id="PS50160">
    <property type="entry name" value="DNA_LIGASE_A3"/>
    <property type="match status" value="1"/>
</dbReference>
<evidence type="ECO:0000256" key="4">
    <source>
        <dbReference type="ARBA" id="ARBA00022840"/>
    </source>
</evidence>
<dbReference type="InterPro" id="IPR036599">
    <property type="entry name" value="DNA_ligase_N_sf"/>
</dbReference>
<evidence type="ECO:0000256" key="1">
    <source>
        <dbReference type="ARBA" id="ARBA00007572"/>
    </source>
</evidence>
<dbReference type="Gene3D" id="3.30.470.30">
    <property type="entry name" value="DNA ligase/mRNA capping enzyme"/>
    <property type="match status" value="1"/>
</dbReference>